<reference evidence="15" key="1">
    <citation type="submission" date="2025-08" db="UniProtKB">
        <authorList>
            <consortium name="RefSeq"/>
        </authorList>
    </citation>
    <scope>IDENTIFICATION</scope>
    <source>
        <tissue evidence="15">Meat</tissue>
    </source>
</reference>
<keyword evidence="4" id="KW-0964">Secreted</keyword>
<comment type="subcellular location">
    <subcellularLocation>
        <location evidence="2">Secreted</location>
        <location evidence="2">Extracellular space</location>
        <location evidence="2">Surface film</location>
    </subcellularLocation>
</comment>
<dbReference type="Gene3D" id="3.30.390.150">
    <property type="match status" value="1"/>
</dbReference>
<evidence type="ECO:0000256" key="7">
    <source>
        <dbReference type="ARBA" id="ARBA00023157"/>
    </source>
</evidence>
<dbReference type="InterPro" id="IPR007084">
    <property type="entry name" value="BRICHOS_dom"/>
</dbReference>
<dbReference type="InterPro" id="IPR015091">
    <property type="entry name" value="Surfactant_protein_propep"/>
</dbReference>
<dbReference type="GeneID" id="112401460"/>
<dbReference type="RefSeq" id="XP_024603516.1">
    <property type="nucleotide sequence ID" value="XM_024747748.1"/>
</dbReference>
<evidence type="ECO:0000256" key="3">
    <source>
        <dbReference type="ARBA" id="ARBA00022439"/>
    </source>
</evidence>
<evidence type="ECO:0000313" key="15">
    <source>
        <dbReference type="RefSeq" id="XP_024603516.1"/>
    </source>
</evidence>
<dbReference type="GO" id="GO:0097208">
    <property type="term" value="C:alveolar lamellar body"/>
    <property type="evidence" value="ECO:0007669"/>
    <property type="project" value="TreeGrafter"/>
</dbReference>
<keyword evidence="12" id="KW-1133">Transmembrane helix</keyword>
<keyword evidence="6" id="KW-0564">Palmitate</keyword>
<keyword evidence="3" id="KW-0767">Surface film</keyword>
<dbReference type="STRING" id="1706337.A0A341BLD0"/>
<accession>A0A341BLD0</accession>
<feature type="domain" description="BRICHOS" evidence="13">
    <location>
        <begin position="91"/>
        <end position="196"/>
    </location>
</feature>
<dbReference type="PANTHER" id="PTHR10800">
    <property type="entry name" value="PULMONARY SURFACTANT-ASSOCIATED PROTEIN C"/>
    <property type="match status" value="1"/>
</dbReference>
<keyword evidence="12" id="KW-0472">Membrane</keyword>
<dbReference type="Proteomes" id="UP000252040">
    <property type="component" value="Unplaced"/>
</dbReference>
<dbReference type="FunCoup" id="A0A341BLD0">
    <property type="interactions" value="19"/>
</dbReference>
<keyword evidence="8" id="KW-0449">Lipoprotein</keyword>
<evidence type="ECO:0000256" key="6">
    <source>
        <dbReference type="ARBA" id="ARBA00023139"/>
    </source>
</evidence>
<evidence type="ECO:0000256" key="11">
    <source>
        <dbReference type="SAM" id="MobiDB-lite"/>
    </source>
</evidence>
<sequence length="204" mass="22022">MDVGSKEVLMESPPDYSAVPGDQFRIPCCLGKIKRLLIMVVILVVVIVGALLIALYMSQKHTEMVLEMSIAGPEAQQRLALSERVGTTATFSIGSTGIVVYDYQRLLIAYKPAPGTCCYVMKMAPQSIPSLEALTRKFQNFQGLSKGQQSSRSKGSCADRQEAAPANTTGTGPGEMGAVGRGGQRRSSSQDPRGFLHQRIKQPD</sequence>
<dbReference type="PANTHER" id="PTHR10800:SF4">
    <property type="entry name" value="PULMONARY SURFACTANT-ASSOCIATED PROTEIN C"/>
    <property type="match status" value="1"/>
</dbReference>
<keyword evidence="14" id="KW-1185">Reference proteome</keyword>
<evidence type="ECO:0000259" key="13">
    <source>
        <dbReference type="PROSITE" id="PS50869"/>
    </source>
</evidence>
<name>A0A341BLD0_NEOAA</name>
<evidence type="ECO:0000256" key="2">
    <source>
        <dbReference type="ARBA" id="ARBA00004364"/>
    </source>
</evidence>
<dbReference type="Pfam" id="PF04089">
    <property type="entry name" value="BRICHOS"/>
    <property type="match status" value="1"/>
</dbReference>
<dbReference type="CTD" id="6440"/>
<dbReference type="AlphaFoldDB" id="A0A341BLD0"/>
<evidence type="ECO:0000256" key="8">
    <source>
        <dbReference type="ARBA" id="ARBA00023288"/>
    </source>
</evidence>
<dbReference type="GO" id="GO:0005615">
    <property type="term" value="C:extracellular space"/>
    <property type="evidence" value="ECO:0007669"/>
    <property type="project" value="TreeGrafter"/>
</dbReference>
<evidence type="ECO:0000256" key="4">
    <source>
        <dbReference type="ARBA" id="ARBA00022525"/>
    </source>
</evidence>
<evidence type="ECO:0000256" key="12">
    <source>
        <dbReference type="SAM" id="Phobius"/>
    </source>
</evidence>
<dbReference type="InParanoid" id="A0A341BLD0"/>
<organism evidence="14 15">
    <name type="scientific">Neophocaena asiaeorientalis asiaeorientalis</name>
    <name type="common">Yangtze finless porpoise</name>
    <name type="synonym">Neophocaena phocaenoides subsp. asiaeorientalis</name>
    <dbReference type="NCBI Taxonomy" id="1706337"/>
    <lineage>
        <taxon>Eukaryota</taxon>
        <taxon>Metazoa</taxon>
        <taxon>Chordata</taxon>
        <taxon>Craniata</taxon>
        <taxon>Vertebrata</taxon>
        <taxon>Euteleostomi</taxon>
        <taxon>Mammalia</taxon>
        <taxon>Eutheria</taxon>
        <taxon>Laurasiatheria</taxon>
        <taxon>Artiodactyla</taxon>
        <taxon>Whippomorpha</taxon>
        <taxon>Cetacea</taxon>
        <taxon>Odontoceti</taxon>
        <taxon>Phocoenidae</taxon>
        <taxon>Neophocaena</taxon>
    </lineage>
</organism>
<keyword evidence="5" id="KW-0305">Gaseous exchange</keyword>
<evidence type="ECO:0000256" key="9">
    <source>
        <dbReference type="ARBA" id="ARBA00044778"/>
    </source>
</evidence>
<evidence type="ECO:0000256" key="10">
    <source>
        <dbReference type="ARBA" id="ARBA00044825"/>
    </source>
</evidence>
<feature type="compositionally biased region" description="Gly residues" evidence="11">
    <location>
        <begin position="171"/>
        <end position="182"/>
    </location>
</feature>
<feature type="region of interest" description="Disordered" evidence="11">
    <location>
        <begin position="144"/>
        <end position="204"/>
    </location>
</feature>
<dbReference type="SMART" id="SM01039">
    <property type="entry name" value="BRICHOS"/>
    <property type="match status" value="1"/>
</dbReference>
<dbReference type="SMART" id="SM00019">
    <property type="entry name" value="SF_P"/>
    <property type="match status" value="1"/>
</dbReference>
<dbReference type="InterPro" id="IPR001729">
    <property type="entry name" value="SP-C"/>
</dbReference>
<feature type="compositionally biased region" description="Low complexity" evidence="11">
    <location>
        <begin position="144"/>
        <end position="156"/>
    </location>
</feature>
<feature type="transmembrane region" description="Helical" evidence="12">
    <location>
        <begin position="36"/>
        <end position="57"/>
    </location>
</feature>
<dbReference type="KEGG" id="nasi:112401460"/>
<protein>
    <recommendedName>
        <fullName evidence="9">Surfactant protein C</fullName>
    </recommendedName>
    <alternativeName>
        <fullName evidence="10">Pulmonary surfactant-associated protein C</fullName>
    </alternativeName>
</protein>
<evidence type="ECO:0000256" key="1">
    <source>
        <dbReference type="ARBA" id="ARBA00002263"/>
    </source>
</evidence>
<gene>
    <name evidence="15" type="primary">SFTPC</name>
</gene>
<keyword evidence="7" id="KW-1015">Disulfide bond</keyword>
<evidence type="ECO:0000313" key="14">
    <source>
        <dbReference type="Proteomes" id="UP000252040"/>
    </source>
</evidence>
<dbReference type="PROSITE" id="PS50869">
    <property type="entry name" value="BRICHOS"/>
    <property type="match status" value="1"/>
</dbReference>
<dbReference type="Pfam" id="PF08999">
    <property type="entry name" value="SP_C-Propep"/>
    <property type="match status" value="1"/>
</dbReference>
<dbReference type="GO" id="GO:0007585">
    <property type="term" value="P:respiratory gaseous exchange by respiratory system"/>
    <property type="evidence" value="ECO:0007669"/>
    <property type="project" value="UniProtKB-KW"/>
</dbReference>
<proteinExistence type="predicted"/>
<comment type="function">
    <text evidence="1">Pulmonary surfactant associated proteins promote alveolar stability by lowering the surface tension at the air-liquid interface in the peripheral air spaces.</text>
</comment>
<evidence type="ECO:0000256" key="5">
    <source>
        <dbReference type="ARBA" id="ARBA00022713"/>
    </source>
</evidence>
<keyword evidence="12" id="KW-0812">Transmembrane</keyword>